<accession>W4MAY4</accession>
<feature type="domain" description="RiboL-PSP-HEPN" evidence="1">
    <location>
        <begin position="33"/>
        <end position="185"/>
    </location>
</feature>
<dbReference type="Pfam" id="PF18735">
    <property type="entry name" value="HEPN_RiboL-PSP"/>
    <property type="match status" value="1"/>
</dbReference>
<organism evidence="2 3">
    <name type="scientific">Candidatus Entotheonella gemina</name>
    <dbReference type="NCBI Taxonomy" id="1429439"/>
    <lineage>
        <taxon>Bacteria</taxon>
        <taxon>Pseudomonadati</taxon>
        <taxon>Nitrospinota/Tectimicrobiota group</taxon>
        <taxon>Candidatus Tectimicrobiota</taxon>
        <taxon>Candidatus Entotheonellia</taxon>
        <taxon>Candidatus Entotheonellales</taxon>
        <taxon>Candidatus Entotheonellaceae</taxon>
        <taxon>Candidatus Entotheonella</taxon>
    </lineage>
</organism>
<dbReference type="EMBL" id="AZHX01000603">
    <property type="protein sequence ID" value="ETX06782.1"/>
    <property type="molecule type" value="Genomic_DNA"/>
</dbReference>
<comment type="caution">
    <text evidence="2">The sequence shown here is derived from an EMBL/GenBank/DDBJ whole genome shotgun (WGS) entry which is preliminary data.</text>
</comment>
<dbReference type="AlphaFoldDB" id="W4MAY4"/>
<gene>
    <name evidence="2" type="ORF">ETSY2_15035</name>
</gene>
<evidence type="ECO:0000259" key="1">
    <source>
        <dbReference type="Pfam" id="PF18735"/>
    </source>
</evidence>
<protein>
    <recommendedName>
        <fullName evidence="1">RiboL-PSP-HEPN domain-containing protein</fullName>
    </recommendedName>
</protein>
<name>W4MAY4_9BACT</name>
<dbReference type="HOGENOM" id="CLU_1364097_0_0_7"/>
<keyword evidence="3" id="KW-1185">Reference proteome</keyword>
<dbReference type="Proteomes" id="UP000019140">
    <property type="component" value="Unassembled WGS sequence"/>
</dbReference>
<proteinExistence type="predicted"/>
<reference evidence="2 3" key="1">
    <citation type="journal article" date="2014" name="Nature">
        <title>An environmental bacterial taxon with a large and distinct metabolic repertoire.</title>
        <authorList>
            <person name="Wilson M.C."/>
            <person name="Mori T."/>
            <person name="Ruckert C."/>
            <person name="Uria A.R."/>
            <person name="Helf M.J."/>
            <person name="Takada K."/>
            <person name="Gernert C."/>
            <person name="Steffens U.A."/>
            <person name="Heycke N."/>
            <person name="Schmitt S."/>
            <person name="Rinke C."/>
            <person name="Helfrich E.J."/>
            <person name="Brachmann A.O."/>
            <person name="Gurgui C."/>
            <person name="Wakimoto T."/>
            <person name="Kracht M."/>
            <person name="Crusemann M."/>
            <person name="Hentschel U."/>
            <person name="Abe I."/>
            <person name="Matsunaga S."/>
            <person name="Kalinowski J."/>
            <person name="Takeyama H."/>
            <person name="Piel J."/>
        </authorList>
    </citation>
    <scope>NUCLEOTIDE SEQUENCE [LARGE SCALE GENOMIC DNA]</scope>
    <source>
        <strain evidence="3">TSY2</strain>
    </source>
</reference>
<sequence length="200" mass="23476">MPSPAAYAYLRGVKRAHTLRDVIVDMRLRPLPRQEAQTFAHAYLTSLVAVWDAYLKELVRNFYQETAMPLRIDYHAMHEVARMAGERAIQRLNTPNWENARDFLIVTTGYDPINDWIWPRRRMGVQNVRERLNQVLRVRHSFAHGFSIPSYSWTTSKSGRVRLTMEVLRDTEAFFNNLVQKTDDGLQRHIETTYGRAVAW</sequence>
<evidence type="ECO:0000313" key="3">
    <source>
        <dbReference type="Proteomes" id="UP000019140"/>
    </source>
</evidence>
<evidence type="ECO:0000313" key="2">
    <source>
        <dbReference type="EMBL" id="ETX06782.1"/>
    </source>
</evidence>
<dbReference type="InterPro" id="IPR041519">
    <property type="entry name" value="HEPN_RiboL-PSP"/>
</dbReference>